<dbReference type="RefSeq" id="WP_149333991.1">
    <property type="nucleotide sequence ID" value="NZ_BJJW01000004.1"/>
</dbReference>
<evidence type="ECO:0008006" key="3">
    <source>
        <dbReference type="Google" id="ProtNLM"/>
    </source>
</evidence>
<evidence type="ECO:0000313" key="1">
    <source>
        <dbReference type="EMBL" id="GDZ83419.1"/>
    </source>
</evidence>
<evidence type="ECO:0000313" key="2">
    <source>
        <dbReference type="Proteomes" id="UP000323274"/>
    </source>
</evidence>
<dbReference type="EMBL" id="BJJW01000004">
    <property type="protein sequence ID" value="GDZ83419.1"/>
    <property type="molecule type" value="Genomic_DNA"/>
</dbReference>
<dbReference type="AlphaFoldDB" id="A0A5A5TZ58"/>
<protein>
    <recommendedName>
        <fullName evidence="3">Replication-associated protein RepC</fullName>
    </recommendedName>
</protein>
<gene>
    <name evidence="1" type="ORF">LCIT_06610</name>
</gene>
<organism evidence="1 2">
    <name type="scientific">Leuconostoc citreum</name>
    <dbReference type="NCBI Taxonomy" id="33964"/>
    <lineage>
        <taxon>Bacteria</taxon>
        <taxon>Bacillati</taxon>
        <taxon>Bacillota</taxon>
        <taxon>Bacilli</taxon>
        <taxon>Lactobacillales</taxon>
        <taxon>Lactobacillaceae</taxon>
        <taxon>Leuconostoc</taxon>
    </lineage>
</organism>
<accession>A0A5A5TZ58</accession>
<comment type="caution">
    <text evidence="1">The sequence shown here is derived from an EMBL/GenBank/DDBJ whole genome shotgun (WGS) entry which is preliminary data.</text>
</comment>
<proteinExistence type="predicted"/>
<dbReference type="Proteomes" id="UP000323274">
    <property type="component" value="Unassembled WGS sequence"/>
</dbReference>
<reference evidence="1 2" key="1">
    <citation type="submission" date="2019-04" db="EMBL/GenBank/DDBJ databases">
        <title>A pseudo-fructophilic Leuconostoc citreum strain F192-5 isolated from peel of satsuma mandarin: the first report for isolation and characterization of strain-dependent fructophilic-like characteristics.</title>
        <authorList>
            <person name="Maeno S."/>
            <person name="Tanizawa Y."/>
            <person name="Kajikawa A."/>
            <person name="Kanesaki Y."/>
            <person name="Kubota E."/>
            <person name="Arita M."/>
            <person name="Leon D."/>
            <person name="Endo A."/>
        </authorList>
    </citation>
    <scope>NUCLEOTIDE SEQUENCE [LARGE SCALE GENOMIC DNA]</scope>
    <source>
        <strain evidence="1 2">F192-5</strain>
    </source>
</reference>
<name>A0A5A5TZ58_LEUCI</name>
<sequence length="119" mass="13559">MSNSVLKGMNPRVQGNIPAKEQFSLNDNREKKVTPETQSAVKKTITEVKDTKSTKEKFVNQKSQIKISESIKTELDALKAINKTKFDYEIIELLIDSYVQNSLTSTQKRKFKALTSDDF</sequence>